<dbReference type="PANTHER" id="PTHR10357">
    <property type="entry name" value="ALPHA-AMYLASE FAMILY MEMBER"/>
    <property type="match status" value="1"/>
</dbReference>
<dbReference type="EMBL" id="CP064936">
    <property type="protein sequence ID" value="QQA01550.1"/>
    <property type="molecule type" value="Genomic_DNA"/>
</dbReference>
<dbReference type="SUPFAM" id="SSF51445">
    <property type="entry name" value="(Trans)glycosidases"/>
    <property type="match status" value="1"/>
</dbReference>
<keyword evidence="7" id="KW-1185">Reference proteome</keyword>
<evidence type="ECO:0000256" key="4">
    <source>
        <dbReference type="SAM" id="SignalP"/>
    </source>
</evidence>
<dbReference type="AlphaFoldDB" id="A0A7T3REF4"/>
<dbReference type="GO" id="GO:0046872">
    <property type="term" value="F:metal ion binding"/>
    <property type="evidence" value="ECO:0007669"/>
    <property type="project" value="UniProtKB-KW"/>
</dbReference>
<feature type="signal peptide" evidence="4">
    <location>
        <begin position="1"/>
        <end position="21"/>
    </location>
</feature>
<reference evidence="6 7" key="1">
    <citation type="submission" date="2020-11" db="EMBL/GenBank/DDBJ databases">
        <title>Treponema Peruensis nv. sp., first commensal Treponema isolated from human feces.</title>
        <authorList>
            <person name="Belkhou C."/>
            <person name="Raes J."/>
        </authorList>
    </citation>
    <scope>NUCLEOTIDE SEQUENCE [LARGE SCALE GENOMIC DNA]</scope>
    <source>
        <strain evidence="6 7">RCC2812</strain>
    </source>
</reference>
<feature type="chain" id="PRO_5033032673" description="Glycosyl hydrolase family 13 catalytic domain-containing protein" evidence="4">
    <location>
        <begin position="22"/>
        <end position="1075"/>
    </location>
</feature>
<accession>A0A7T3REF4</accession>
<gene>
    <name evidence="6" type="ORF">IWA51_02740</name>
</gene>
<dbReference type="Pfam" id="PF13287">
    <property type="entry name" value="Fn3_assoc"/>
    <property type="match status" value="1"/>
</dbReference>
<dbReference type="PANTHER" id="PTHR10357:SF215">
    <property type="entry name" value="ALPHA-AMYLASE 1"/>
    <property type="match status" value="1"/>
</dbReference>
<proteinExistence type="predicted"/>
<evidence type="ECO:0000256" key="1">
    <source>
        <dbReference type="ARBA" id="ARBA00001913"/>
    </source>
</evidence>
<evidence type="ECO:0000313" key="6">
    <source>
        <dbReference type="EMBL" id="QQA01550.1"/>
    </source>
</evidence>
<dbReference type="Gene3D" id="3.20.20.80">
    <property type="entry name" value="Glycosidases"/>
    <property type="match status" value="1"/>
</dbReference>
<dbReference type="Proteomes" id="UP000595224">
    <property type="component" value="Chromosome"/>
</dbReference>
<evidence type="ECO:0000256" key="3">
    <source>
        <dbReference type="ARBA" id="ARBA00022729"/>
    </source>
</evidence>
<dbReference type="PROSITE" id="PS51257">
    <property type="entry name" value="PROKAR_LIPOPROTEIN"/>
    <property type="match status" value="1"/>
</dbReference>
<keyword evidence="2" id="KW-0479">Metal-binding</keyword>
<dbReference type="Pfam" id="PF00128">
    <property type="entry name" value="Alpha-amylase"/>
    <property type="match status" value="1"/>
</dbReference>
<dbReference type="InterPro" id="IPR019248">
    <property type="entry name" value="Glucodextran_C"/>
</dbReference>
<dbReference type="InterPro" id="IPR006047">
    <property type="entry name" value="GH13_cat_dom"/>
</dbReference>
<evidence type="ECO:0000256" key="2">
    <source>
        <dbReference type="ARBA" id="ARBA00022723"/>
    </source>
</evidence>
<organism evidence="6 7">
    <name type="scientific">Treponema peruense</name>
    <dbReference type="NCBI Taxonomy" id="2787628"/>
    <lineage>
        <taxon>Bacteria</taxon>
        <taxon>Pseudomonadati</taxon>
        <taxon>Spirochaetota</taxon>
        <taxon>Spirochaetia</taxon>
        <taxon>Spirochaetales</taxon>
        <taxon>Treponemataceae</taxon>
        <taxon>Treponema</taxon>
    </lineage>
</organism>
<dbReference type="InterPro" id="IPR026876">
    <property type="entry name" value="Fn3_assoc_repeat"/>
</dbReference>
<protein>
    <recommendedName>
        <fullName evidence="5">Glycosyl hydrolase family 13 catalytic domain-containing protein</fullName>
    </recommendedName>
</protein>
<dbReference type="KEGG" id="tper:IWA51_02740"/>
<dbReference type="RefSeq" id="WP_198443070.1">
    <property type="nucleotide sequence ID" value="NZ_CBCSHE010000010.1"/>
</dbReference>
<dbReference type="SMART" id="SM00642">
    <property type="entry name" value="Aamy"/>
    <property type="match status" value="1"/>
</dbReference>
<dbReference type="Gene3D" id="2.60.40.1190">
    <property type="match status" value="1"/>
</dbReference>
<name>A0A7T3REF4_9SPIR</name>
<evidence type="ECO:0000259" key="5">
    <source>
        <dbReference type="SMART" id="SM00642"/>
    </source>
</evidence>
<dbReference type="InterPro" id="IPR017853">
    <property type="entry name" value="GH"/>
</dbReference>
<comment type="cofactor">
    <cofactor evidence="1">
        <name>Ca(2+)</name>
        <dbReference type="ChEBI" id="CHEBI:29108"/>
    </cofactor>
</comment>
<dbReference type="SUPFAM" id="SSF49344">
    <property type="entry name" value="CBD9-like"/>
    <property type="match status" value="1"/>
</dbReference>
<dbReference type="GO" id="GO:0005975">
    <property type="term" value="P:carbohydrate metabolic process"/>
    <property type="evidence" value="ECO:0007669"/>
    <property type="project" value="InterPro"/>
</dbReference>
<sequence length="1075" mass="119755">MKKLLCLFTAVFALGFFSCKNDTSEPNAPSPETPTTKVTYPQFSPIGGFYKEEQTVTISCEGSTAIYYTILKPAIGTDGKWDETAWQKAVKNSKPTENSTKYTEPFKVSEQCIIRTMAVKSDGSKNYAMTCFDFDTDRSTDFSGPMSPDNPASENWQDQSIYFILTDRFFNGDTSNDKVQGLKDQNGNAYDESIVLPGQPASSYNGGDIEGVRQKLKYIKDMGFTAIWMTPPVKCQIAESNYHGFHGYWASDFTKVDSHMGTLEQYQRFVKEAHKMGLYVIQDIVVNHTGDYQKINKEFTYDMVKASEGNISESDFYLEPKSVPFNHPEQLPWALNNLNDLTADEFKNNAFYHYNPGISDFTNQATMYTHSSSDLDDMVTENPVVRNLLRGYFRYWIDKCGIDGYRIDTAKYVEPDFFNDFINSTEPGNMGVRAYGKSLGKSDFINFGEAWDTSETLVGSYTKDESGNPRMDGMIYFPLKFVITDTISSGSKTSAISSILAKRYTKGYYADPNRLVTFIDNHDTDRWGQTMKGNTELMKAAYGIIYTIPGIPQVYYGSEQGFDGECRAGMFAGSYLSPGLKQTEDKFDTTNDWYKYFTNLNKMRSENRVFRYNSLYTLQDTDDSAGILAYIVRESDPDDPKKFLAGVGNKAIYIMNTAPTDKVLDASYRNLAAGDKFELVPYEGVSVCPATGTQITKSFTATADGTKGNVKLVVPANSCAIYILTEAGAEITQAECTLTVDSVPTENVTENEITIKGTSSVTGTVKLVLNGDYSLATGIEATANTQFSVNMNVGAYSNGKISIQLIQIVDGITCYSETSYFTIERPFKLIAKIIDPQNDDNGVGIAKGILKKPTEKTFKGQFDIEGVDVYRSGNDIRLGVKMNSISRSWDPGSNFFDHVVFFIFISDGDDDGCEYHPKNNYKLPDSFGKWDYMYQCNGWGSGYYSKEGATETSLGKAVTPAPKNTPAVAWEKLSAEAGQDIVEKDLDWSDYSPEIGSVWEDKPGMIWFTISAASIGYPKNIDGYKIYINNFDFDMGSPRGMIDGEPETWKFGTGSIPKDNCPAVVDETDSVIIIK</sequence>
<evidence type="ECO:0000313" key="7">
    <source>
        <dbReference type="Proteomes" id="UP000595224"/>
    </source>
</evidence>
<dbReference type="Pfam" id="PF09985">
    <property type="entry name" value="Glucodextran_C"/>
    <property type="match status" value="1"/>
</dbReference>
<feature type="domain" description="Glycosyl hydrolase family 13 catalytic" evidence="5">
    <location>
        <begin position="163"/>
        <end position="604"/>
    </location>
</feature>
<keyword evidence="3 4" id="KW-0732">Signal</keyword>